<dbReference type="EMBL" id="FOVL01000013">
    <property type="protein sequence ID" value="SFN70854.1"/>
    <property type="molecule type" value="Genomic_DNA"/>
</dbReference>
<keyword evidence="3" id="KW-1185">Reference proteome</keyword>
<accession>A0A1I5B819</accession>
<protein>
    <submittedName>
        <fullName evidence="2">Acyl carrier protein</fullName>
    </submittedName>
</protein>
<organism evidence="2 3">
    <name type="scientific">Salegentibacter flavus</name>
    <dbReference type="NCBI Taxonomy" id="287099"/>
    <lineage>
        <taxon>Bacteria</taxon>
        <taxon>Pseudomonadati</taxon>
        <taxon>Bacteroidota</taxon>
        <taxon>Flavobacteriia</taxon>
        <taxon>Flavobacteriales</taxon>
        <taxon>Flavobacteriaceae</taxon>
        <taxon>Salegentibacter</taxon>
    </lineage>
</organism>
<evidence type="ECO:0000313" key="3">
    <source>
        <dbReference type="Proteomes" id="UP000199153"/>
    </source>
</evidence>
<dbReference type="Gene3D" id="1.10.1200.10">
    <property type="entry name" value="ACP-like"/>
    <property type="match status" value="1"/>
</dbReference>
<reference evidence="2 3" key="1">
    <citation type="submission" date="2016-10" db="EMBL/GenBank/DDBJ databases">
        <authorList>
            <person name="de Groot N.N."/>
        </authorList>
    </citation>
    <scope>NUCLEOTIDE SEQUENCE [LARGE SCALE GENOMIC DNA]</scope>
    <source>
        <strain evidence="2 3">DSM 17794</strain>
    </source>
</reference>
<evidence type="ECO:0000259" key="1">
    <source>
        <dbReference type="PROSITE" id="PS50075"/>
    </source>
</evidence>
<evidence type="ECO:0000313" key="2">
    <source>
        <dbReference type="EMBL" id="SFN70854.1"/>
    </source>
</evidence>
<gene>
    <name evidence="2" type="ORF">SAMN05660413_02245</name>
</gene>
<dbReference type="Proteomes" id="UP000199153">
    <property type="component" value="Unassembled WGS sequence"/>
</dbReference>
<name>A0A1I5B819_9FLAO</name>
<dbReference type="OrthoDB" id="9810922at2"/>
<dbReference type="PROSITE" id="PS50075">
    <property type="entry name" value="CARRIER"/>
    <property type="match status" value="1"/>
</dbReference>
<feature type="domain" description="Carrier" evidence="1">
    <location>
        <begin position="1"/>
        <end position="80"/>
    </location>
</feature>
<dbReference type="STRING" id="287099.SAMN05660413_02245"/>
<sequence>MTREEIQSAIFELLKKTAPDTDPTSLKPDENIREALNIDSFDALQFLVALNEKLGIDIPEEDYGKTATLGSLTDYLEEKSQ</sequence>
<dbReference type="RefSeq" id="WP_093409602.1">
    <property type="nucleotide sequence ID" value="NZ_FOVL01000013.1"/>
</dbReference>
<dbReference type="InterPro" id="IPR009081">
    <property type="entry name" value="PP-bd_ACP"/>
</dbReference>
<dbReference type="SUPFAM" id="SSF47336">
    <property type="entry name" value="ACP-like"/>
    <property type="match status" value="1"/>
</dbReference>
<proteinExistence type="predicted"/>
<dbReference type="Pfam" id="PF00550">
    <property type="entry name" value="PP-binding"/>
    <property type="match status" value="1"/>
</dbReference>
<dbReference type="AlphaFoldDB" id="A0A1I5B819"/>
<dbReference type="InterPro" id="IPR036736">
    <property type="entry name" value="ACP-like_sf"/>
</dbReference>